<dbReference type="InterPro" id="IPR010415">
    <property type="entry name" value="LpxI_C"/>
</dbReference>
<dbReference type="Gene3D" id="3.40.50.20">
    <property type="match status" value="1"/>
</dbReference>
<dbReference type="PANTHER" id="PTHR39962:SF1">
    <property type="entry name" value="LPXI FAMILY PROTEIN"/>
    <property type="match status" value="1"/>
</dbReference>
<dbReference type="Gene3D" id="3.40.140.80">
    <property type="match status" value="1"/>
</dbReference>
<dbReference type="EMBL" id="NOXS01000032">
    <property type="protein sequence ID" value="OYQ18434.1"/>
    <property type="molecule type" value="Genomic_DNA"/>
</dbReference>
<dbReference type="OrthoDB" id="9789836at2"/>
<dbReference type="Proteomes" id="UP000216361">
    <property type="component" value="Unassembled WGS sequence"/>
</dbReference>
<evidence type="ECO:0000259" key="1">
    <source>
        <dbReference type="Pfam" id="PF06230"/>
    </source>
</evidence>
<evidence type="ECO:0000259" key="2">
    <source>
        <dbReference type="Pfam" id="PF17930"/>
    </source>
</evidence>
<reference evidence="3 4" key="1">
    <citation type="submission" date="2017-07" db="EMBL/GenBank/DDBJ databases">
        <title>Elstera cyanobacteriorum sp. nov., a novel bacterium isolated from cyanobacterial aggregates in a eutrophic lake.</title>
        <authorList>
            <person name="Cai H."/>
        </authorList>
    </citation>
    <scope>NUCLEOTIDE SEQUENCE [LARGE SCALE GENOMIC DNA]</scope>
    <source>
        <strain evidence="3 4">TH019</strain>
    </source>
</reference>
<gene>
    <name evidence="3" type="ORF">CHR90_09090</name>
</gene>
<dbReference type="Pfam" id="PF17930">
    <property type="entry name" value="LpxI_N"/>
    <property type="match status" value="1"/>
</dbReference>
<feature type="domain" description="LpxI C-terminal" evidence="1">
    <location>
        <begin position="140"/>
        <end position="269"/>
    </location>
</feature>
<dbReference type="InterPro" id="IPR043167">
    <property type="entry name" value="LpxI_C_sf"/>
</dbReference>
<evidence type="ECO:0000313" key="3">
    <source>
        <dbReference type="EMBL" id="OYQ18434.1"/>
    </source>
</evidence>
<sequence>MTGSARLGIIAGGGALPREIIAACRTRGQAVYLLALDGQTDPETTTLAPHSWHRLGGAGEIFDRLRAEGVREVVFAGKVKRPSLLSLTPDARGAAFLARIGFRALGDDGLLRAVAEEFEREGFVLRAVPEVLAAPGIPLGPLGIHRPDTTAEADIARGIAVLRALDPVDVGQAVVVQQGMVLAVEAIEGTDAMIARAGQLKRPGGGGVLVKLAKTGQDKRLDLPGLGPETVAAVAAAGLVGLAFDAQHTTLIDRAETVARADAAGLFLVGMPTP</sequence>
<evidence type="ECO:0000313" key="4">
    <source>
        <dbReference type="Proteomes" id="UP000216361"/>
    </source>
</evidence>
<dbReference type="InterPro" id="IPR053174">
    <property type="entry name" value="LpxI"/>
</dbReference>
<comment type="caution">
    <text evidence="3">The sequence shown here is derived from an EMBL/GenBank/DDBJ whole genome shotgun (WGS) entry which is preliminary data.</text>
</comment>
<name>A0A255XPZ2_9PROT</name>
<accession>A0A255XPZ2</accession>
<dbReference type="PANTHER" id="PTHR39962">
    <property type="entry name" value="BLL4848 PROTEIN"/>
    <property type="match status" value="1"/>
</dbReference>
<protein>
    <submittedName>
        <fullName evidence="3">UDP-2,3-diacylglucosamine pyrophosphatase</fullName>
    </submittedName>
</protein>
<dbReference type="InterPro" id="IPR041255">
    <property type="entry name" value="LpxI_N"/>
</dbReference>
<organism evidence="3 4">
    <name type="scientific">Elstera cyanobacteriorum</name>
    <dbReference type="NCBI Taxonomy" id="2022747"/>
    <lineage>
        <taxon>Bacteria</taxon>
        <taxon>Pseudomonadati</taxon>
        <taxon>Pseudomonadota</taxon>
        <taxon>Alphaproteobacteria</taxon>
        <taxon>Rhodospirillales</taxon>
        <taxon>Rhodospirillaceae</taxon>
        <taxon>Elstera</taxon>
    </lineage>
</organism>
<dbReference type="RefSeq" id="WP_094408697.1">
    <property type="nucleotide sequence ID" value="NZ_BMJZ01000001.1"/>
</dbReference>
<dbReference type="AlphaFoldDB" id="A0A255XPZ2"/>
<proteinExistence type="predicted"/>
<dbReference type="Pfam" id="PF06230">
    <property type="entry name" value="LpxI_C"/>
    <property type="match status" value="1"/>
</dbReference>
<feature type="domain" description="LpxI N-terminal" evidence="2">
    <location>
        <begin position="6"/>
        <end position="132"/>
    </location>
</feature>
<keyword evidence="4" id="KW-1185">Reference proteome</keyword>